<evidence type="ECO:0000256" key="4">
    <source>
        <dbReference type="ARBA" id="ARBA00022741"/>
    </source>
</evidence>
<evidence type="ECO:0000259" key="14">
    <source>
        <dbReference type="Pfam" id="PF02770"/>
    </source>
</evidence>
<evidence type="ECO:0000256" key="8">
    <source>
        <dbReference type="ARBA" id="ARBA00034317"/>
    </source>
</evidence>
<comment type="catalytic activity">
    <reaction evidence="13">
        <text>dibenzothiophene + 2 FMNH2 + 2 O2 = dibenzothiophene 5,5-dioxide + 2 FMN + 2 H2O + 2 H(+)</text>
        <dbReference type="Rhea" id="RHEA:49072"/>
        <dbReference type="ChEBI" id="CHEBI:15377"/>
        <dbReference type="ChEBI" id="CHEBI:15378"/>
        <dbReference type="ChEBI" id="CHEBI:15379"/>
        <dbReference type="ChEBI" id="CHEBI:23681"/>
        <dbReference type="ChEBI" id="CHEBI:57618"/>
        <dbReference type="ChEBI" id="CHEBI:58210"/>
        <dbReference type="ChEBI" id="CHEBI:90356"/>
        <dbReference type="EC" id="1.14.14.21"/>
    </reaction>
</comment>
<keyword evidence="5" id="KW-0560">Oxidoreductase</keyword>
<dbReference type="GO" id="GO:0006552">
    <property type="term" value="P:L-leucine catabolic process"/>
    <property type="evidence" value="ECO:0007669"/>
    <property type="project" value="TreeGrafter"/>
</dbReference>
<keyword evidence="4" id="KW-0547">Nucleotide-binding</keyword>
<dbReference type="InterPro" id="IPR009100">
    <property type="entry name" value="AcylCoA_DH/oxidase_NM_dom_sf"/>
</dbReference>
<evidence type="ECO:0000256" key="5">
    <source>
        <dbReference type="ARBA" id="ARBA00023002"/>
    </source>
</evidence>
<comment type="catalytic activity">
    <reaction evidence="12">
        <text>dibenzothiophene 5-oxide + FMNH2 + O2 = dibenzothiophene 5,5-dioxide + FMN + H2O + H(+)</text>
        <dbReference type="Rhea" id="RHEA:49080"/>
        <dbReference type="ChEBI" id="CHEBI:15377"/>
        <dbReference type="ChEBI" id="CHEBI:15378"/>
        <dbReference type="ChEBI" id="CHEBI:15379"/>
        <dbReference type="ChEBI" id="CHEBI:23683"/>
        <dbReference type="ChEBI" id="CHEBI:57618"/>
        <dbReference type="ChEBI" id="CHEBI:58210"/>
        <dbReference type="ChEBI" id="CHEBI:90356"/>
    </reaction>
</comment>
<dbReference type="PIRSF" id="PIRSF016578">
    <property type="entry name" value="HsaA"/>
    <property type="match status" value="1"/>
</dbReference>
<dbReference type="InterPro" id="IPR013786">
    <property type="entry name" value="AcylCoA_DH/ox_N"/>
</dbReference>
<evidence type="ECO:0000256" key="9">
    <source>
        <dbReference type="ARBA" id="ARBA00034328"/>
    </source>
</evidence>
<dbReference type="AlphaFoldDB" id="A0A1Y5TU04"/>
<sequence>MNYSMTAENRGGSFIDPVDALNAPEIQELGELAVTKFRERSILYDPECKMPEANIQDLFERGWLTATISKKWGGKGSNLDTDDPASYLQAIRMTARGCGSTAHCLQANIHNNWILDVLGTDDQHERYIKPQMEKPVMVTGIGSEPNRRHMYIMTTKAKPLDDGGYIVNGVKNYATNAPMIIVAIAFASVEGIEHWADNHLMTLIEPGQEGVEIDHDWYRPMGMRSAVSSLVTLTNAHVPKENILGVPGIYPRQRWQGKYHLGFAANYLGVAEGVYQWFRDYIVKKGKAKDPIVLLRAGEMKIQLQNAESTFHDAIRSWKTKSVVESELLSMAAKFTTARAALDVCEKVTMASGSTALFDEFPLGRAIANVQTHIQHAGHDRTAQIIGQSELGEEFDSTMQR</sequence>
<evidence type="ECO:0000259" key="16">
    <source>
        <dbReference type="Pfam" id="PF08028"/>
    </source>
</evidence>
<evidence type="ECO:0000256" key="1">
    <source>
        <dbReference type="ARBA" id="ARBA00004496"/>
    </source>
</evidence>
<reference evidence="17 18" key="1">
    <citation type="submission" date="2017-03" db="EMBL/GenBank/DDBJ databases">
        <authorList>
            <person name="Afonso C.L."/>
            <person name="Miller P.J."/>
            <person name="Scott M.A."/>
            <person name="Spackman E."/>
            <person name="Goraichik I."/>
            <person name="Dimitrov K.M."/>
            <person name="Suarez D.L."/>
            <person name="Swayne D.E."/>
        </authorList>
    </citation>
    <scope>NUCLEOTIDE SEQUENCE [LARGE SCALE GENOMIC DNA]</scope>
    <source>
        <strain evidence="17 18">CECT 7691</strain>
    </source>
</reference>
<dbReference type="GO" id="GO:0008470">
    <property type="term" value="F:3-methylbutanoyl-CoA dehydrogenase activity"/>
    <property type="evidence" value="ECO:0007669"/>
    <property type="project" value="TreeGrafter"/>
</dbReference>
<comment type="subcellular location">
    <subcellularLocation>
        <location evidence="1">Cytoplasm</location>
    </subcellularLocation>
</comment>
<feature type="domain" description="Acyl-CoA oxidase/dehydrogenase middle" evidence="14">
    <location>
        <begin position="149"/>
        <end position="235"/>
    </location>
</feature>
<dbReference type="InterPro" id="IPR046373">
    <property type="entry name" value="Acyl-CoA_Oxase/DH_mid-dom_sf"/>
</dbReference>
<evidence type="ECO:0000256" key="11">
    <source>
        <dbReference type="ARBA" id="ARBA00047859"/>
    </source>
</evidence>
<evidence type="ECO:0000259" key="15">
    <source>
        <dbReference type="Pfam" id="PF02771"/>
    </source>
</evidence>
<evidence type="ECO:0000256" key="7">
    <source>
        <dbReference type="ARBA" id="ARBA00034307"/>
    </source>
</evidence>
<evidence type="ECO:0000256" key="3">
    <source>
        <dbReference type="ARBA" id="ARBA00022643"/>
    </source>
</evidence>
<accession>A0A1Y5TU04</accession>
<dbReference type="PANTHER" id="PTHR43884:SF12">
    <property type="entry name" value="ISOVALERYL-COA DEHYDROGENASE, MITOCHONDRIAL-RELATED"/>
    <property type="match status" value="1"/>
</dbReference>
<dbReference type="Pfam" id="PF02770">
    <property type="entry name" value="Acyl-CoA_dh_M"/>
    <property type="match status" value="1"/>
</dbReference>
<evidence type="ECO:0000256" key="13">
    <source>
        <dbReference type="ARBA" id="ARBA00049456"/>
    </source>
</evidence>
<dbReference type="InParanoid" id="A0A1Y5TU04"/>
<organism evidence="17 18">
    <name type="scientific">Oceanibacterium hippocampi</name>
    <dbReference type="NCBI Taxonomy" id="745714"/>
    <lineage>
        <taxon>Bacteria</taxon>
        <taxon>Pseudomonadati</taxon>
        <taxon>Pseudomonadota</taxon>
        <taxon>Alphaproteobacteria</taxon>
        <taxon>Sneathiellales</taxon>
        <taxon>Sneathiellaceae</taxon>
        <taxon>Oceanibacterium</taxon>
    </lineage>
</organism>
<evidence type="ECO:0000256" key="6">
    <source>
        <dbReference type="ARBA" id="ARBA00023033"/>
    </source>
</evidence>
<dbReference type="InterPro" id="IPR006091">
    <property type="entry name" value="Acyl-CoA_Oxase/DH_mid-dom"/>
</dbReference>
<keyword evidence="6" id="KW-0503">Monooxygenase</keyword>
<evidence type="ECO:0000256" key="2">
    <source>
        <dbReference type="ARBA" id="ARBA00022630"/>
    </source>
</evidence>
<comment type="similarity">
    <text evidence="8">Belongs to the DszC flavin monooxygenase family.</text>
</comment>
<keyword evidence="2" id="KW-0285">Flavoprotein</keyword>
<dbReference type="EMBL" id="FWFR01000003">
    <property type="protein sequence ID" value="SLN72649.1"/>
    <property type="molecule type" value="Genomic_DNA"/>
</dbReference>
<keyword evidence="18" id="KW-1185">Reference proteome</keyword>
<dbReference type="SUPFAM" id="SSF56645">
    <property type="entry name" value="Acyl-CoA dehydrogenase NM domain-like"/>
    <property type="match status" value="1"/>
</dbReference>
<dbReference type="PANTHER" id="PTHR43884">
    <property type="entry name" value="ACYL-COA DEHYDROGENASE"/>
    <property type="match status" value="1"/>
</dbReference>
<dbReference type="InterPro" id="IPR013107">
    <property type="entry name" value="Acyl-CoA_DH_C"/>
</dbReference>
<keyword evidence="3" id="KW-0288">FMN</keyword>
<evidence type="ECO:0000313" key="18">
    <source>
        <dbReference type="Proteomes" id="UP000193200"/>
    </source>
</evidence>
<dbReference type="GO" id="GO:0050660">
    <property type="term" value="F:flavin adenine dinucleotide binding"/>
    <property type="evidence" value="ECO:0007669"/>
    <property type="project" value="InterPro"/>
</dbReference>
<name>A0A1Y5TU04_9PROT</name>
<dbReference type="Gene3D" id="1.10.540.10">
    <property type="entry name" value="Acyl-CoA dehydrogenase/oxidase, N-terminal domain"/>
    <property type="match status" value="1"/>
</dbReference>
<dbReference type="EC" id="1.14.14.21" evidence="9"/>
<dbReference type="InterPro" id="IPR037069">
    <property type="entry name" value="AcylCoA_DH/ox_N_sf"/>
</dbReference>
<dbReference type="InterPro" id="IPR036250">
    <property type="entry name" value="AcylCo_DH-like_C"/>
</dbReference>
<gene>
    <name evidence="17" type="primary">soxC_2</name>
    <name evidence="17" type="ORF">OCH7691_03496</name>
</gene>
<comment type="catalytic activity">
    <reaction evidence="11">
        <text>dibenzothiophene + FMNH2 + O2 = dibenzothiophene 5-oxide + FMN + H2O + H(+)</text>
        <dbReference type="Rhea" id="RHEA:49076"/>
        <dbReference type="ChEBI" id="CHEBI:15377"/>
        <dbReference type="ChEBI" id="CHEBI:15378"/>
        <dbReference type="ChEBI" id="CHEBI:15379"/>
        <dbReference type="ChEBI" id="CHEBI:23681"/>
        <dbReference type="ChEBI" id="CHEBI:23683"/>
        <dbReference type="ChEBI" id="CHEBI:57618"/>
        <dbReference type="ChEBI" id="CHEBI:58210"/>
    </reaction>
</comment>
<dbReference type="GO" id="GO:0004497">
    <property type="term" value="F:monooxygenase activity"/>
    <property type="evidence" value="ECO:0007669"/>
    <property type="project" value="UniProtKB-KW"/>
</dbReference>
<dbReference type="Proteomes" id="UP000193200">
    <property type="component" value="Unassembled WGS sequence"/>
</dbReference>
<comment type="pathway">
    <text evidence="7">Sulfur metabolism; dibenzothiophene degradation.</text>
</comment>
<dbReference type="Pfam" id="PF08028">
    <property type="entry name" value="Acyl-CoA_dh_2"/>
    <property type="match status" value="1"/>
</dbReference>
<dbReference type="Pfam" id="PF02771">
    <property type="entry name" value="Acyl-CoA_dh_N"/>
    <property type="match status" value="1"/>
</dbReference>
<evidence type="ECO:0000313" key="17">
    <source>
        <dbReference type="EMBL" id="SLN72649.1"/>
    </source>
</evidence>
<feature type="domain" description="Acyl-CoA dehydrogenase C-terminal" evidence="16">
    <location>
        <begin position="261"/>
        <end position="380"/>
    </location>
</feature>
<dbReference type="Gene3D" id="2.40.110.10">
    <property type="entry name" value="Butyryl-CoA Dehydrogenase, subunit A, domain 2"/>
    <property type="match status" value="1"/>
</dbReference>
<dbReference type="RefSeq" id="WP_176245138.1">
    <property type="nucleotide sequence ID" value="NZ_FWFR01000003.1"/>
</dbReference>
<proteinExistence type="inferred from homology"/>
<evidence type="ECO:0000256" key="12">
    <source>
        <dbReference type="ARBA" id="ARBA00048445"/>
    </source>
</evidence>
<dbReference type="Gene3D" id="1.20.140.10">
    <property type="entry name" value="Butyryl-CoA Dehydrogenase, subunit A, domain 3"/>
    <property type="match status" value="1"/>
</dbReference>
<dbReference type="GO" id="GO:0005737">
    <property type="term" value="C:cytoplasm"/>
    <property type="evidence" value="ECO:0007669"/>
    <property type="project" value="UniProtKB-SubCell"/>
</dbReference>
<evidence type="ECO:0000256" key="10">
    <source>
        <dbReference type="ARBA" id="ARBA00034345"/>
    </source>
</evidence>
<feature type="domain" description="Acyl-CoA dehydrogenase/oxidase N-terminal" evidence="15">
    <location>
        <begin position="44"/>
        <end position="130"/>
    </location>
</feature>
<protein>
    <recommendedName>
        <fullName evidence="10">Dibenzothiophene monooxygenase</fullName>
        <ecNumber evidence="9">1.14.14.21</ecNumber>
    </recommendedName>
</protein>
<dbReference type="SUPFAM" id="SSF47203">
    <property type="entry name" value="Acyl-CoA dehydrogenase C-terminal domain-like"/>
    <property type="match status" value="1"/>
</dbReference>